<evidence type="ECO:0000259" key="1">
    <source>
        <dbReference type="Pfam" id="PF06568"/>
    </source>
</evidence>
<protein>
    <recommendedName>
        <fullName evidence="1">YjiS-like domain-containing protein</fullName>
    </recommendedName>
</protein>
<comment type="caution">
    <text evidence="2">The sequence shown here is derived from an EMBL/GenBank/DDBJ whole genome shotgun (WGS) entry which is preliminary data.</text>
</comment>
<dbReference type="InterPro" id="IPR009506">
    <property type="entry name" value="YjiS-like"/>
</dbReference>
<reference evidence="2 3" key="1">
    <citation type="submission" date="2019-12" db="EMBL/GenBank/DDBJ databases">
        <title>Litoreibacter badius sp. nov., a novel bacteriochlorophyll a-containing bacterium in the genus Litoreibacter.</title>
        <authorList>
            <person name="Kanamuro M."/>
            <person name="Takabe Y."/>
            <person name="Mori K."/>
            <person name="Takaichi S."/>
            <person name="Hanada S."/>
        </authorList>
    </citation>
    <scope>NUCLEOTIDE SEQUENCE [LARGE SCALE GENOMIC DNA]</scope>
    <source>
        <strain evidence="2 3">K6</strain>
    </source>
</reference>
<dbReference type="Proteomes" id="UP000436822">
    <property type="component" value="Unassembled WGS sequence"/>
</dbReference>
<accession>A0A6N6JBB6</accession>
<gene>
    <name evidence="2" type="ORF">KIN_06150</name>
</gene>
<feature type="domain" description="YjiS-like" evidence="1">
    <location>
        <begin position="25"/>
        <end position="57"/>
    </location>
</feature>
<name>A0A6N6JBB6_9RHOB</name>
<dbReference type="RefSeq" id="WP_159804468.1">
    <property type="nucleotide sequence ID" value="NZ_BLJE01000001.1"/>
</dbReference>
<organism evidence="2 3">
    <name type="scientific">Litoreibacter roseus</name>
    <dbReference type="NCBI Taxonomy" id="2601869"/>
    <lineage>
        <taxon>Bacteria</taxon>
        <taxon>Pseudomonadati</taxon>
        <taxon>Pseudomonadota</taxon>
        <taxon>Alphaproteobacteria</taxon>
        <taxon>Rhodobacterales</taxon>
        <taxon>Roseobacteraceae</taxon>
        <taxon>Litoreibacter</taxon>
    </lineage>
</organism>
<dbReference type="OrthoDB" id="8244198at2"/>
<dbReference type="Pfam" id="PF06568">
    <property type="entry name" value="YjiS-like"/>
    <property type="match status" value="1"/>
</dbReference>
<sequence length="69" mass="7816">MSFTTQSQSRAGSAAHLGGFVAELKQRYAQYRLYRQTLNELSALTDRELNDLGLSRSILRRIAYEAAYS</sequence>
<evidence type="ECO:0000313" key="3">
    <source>
        <dbReference type="Proteomes" id="UP000436822"/>
    </source>
</evidence>
<keyword evidence="3" id="KW-1185">Reference proteome</keyword>
<proteinExistence type="predicted"/>
<dbReference type="AlphaFoldDB" id="A0A6N6JBB6"/>
<evidence type="ECO:0000313" key="2">
    <source>
        <dbReference type="EMBL" id="GFE63541.1"/>
    </source>
</evidence>
<dbReference type="EMBL" id="BLJE01000001">
    <property type="protein sequence ID" value="GFE63541.1"/>
    <property type="molecule type" value="Genomic_DNA"/>
</dbReference>